<dbReference type="PROSITE" id="PS00061">
    <property type="entry name" value="ADH_SHORT"/>
    <property type="match status" value="1"/>
</dbReference>
<dbReference type="Gene3D" id="3.40.50.720">
    <property type="entry name" value="NAD(P)-binding Rossmann-like Domain"/>
    <property type="match status" value="1"/>
</dbReference>
<name>A0AAD4DFJ5_9FUNG</name>
<sequence length="374" mass="42281">MFFNVAHRSIRLAPQYPKGAFQSLFVSPLRSSIHQRYHQLYSTQPPPPSTNYIPTDPKSRVVVVTGTSTGFGAGIVNDLQKLGTYTIYATCSSYETLKFYKDKKSTRLRPVKVDVTKQEDVTRLRIQIEAECPQGVYCVVNNAGINAGGYFDMTTEETFERLMNVNYMGLIRITKALVPSLRVYAKSRHTLSEGKDLPPARLITISSIAGRINSIGLGPYSASKHAAESIMDTLRVELSPWEIDVSMIEPGYAKTPIITKAISALEQEWEQADEQVRQMYGGKFIETVIRDQRSIYETAMPAEWTVTATVNAVHKKDGAKKPRVMVDFKLARWFLLILERLPEGMTDRLYRTGMKRAGYWPANPFLFNKDTEDK</sequence>
<dbReference type="PANTHER" id="PTHR43313:SF1">
    <property type="entry name" value="3BETA-HYDROXYSTEROID DEHYDROGENASE DHS-16"/>
    <property type="match status" value="1"/>
</dbReference>
<dbReference type="Pfam" id="PF00106">
    <property type="entry name" value="adh_short"/>
    <property type="match status" value="1"/>
</dbReference>
<reference evidence="2" key="1">
    <citation type="journal article" date="2020" name="Fungal Divers.">
        <title>Resolving the Mortierellaceae phylogeny through synthesis of multi-gene phylogenetics and phylogenomics.</title>
        <authorList>
            <person name="Vandepol N."/>
            <person name="Liber J."/>
            <person name="Desiro A."/>
            <person name="Na H."/>
            <person name="Kennedy M."/>
            <person name="Barry K."/>
            <person name="Grigoriev I.V."/>
            <person name="Miller A.N."/>
            <person name="O'Donnell K."/>
            <person name="Stajich J.E."/>
            <person name="Bonito G."/>
        </authorList>
    </citation>
    <scope>NUCLEOTIDE SEQUENCE</scope>
    <source>
        <strain evidence="2">NRRL 28262</strain>
    </source>
</reference>
<evidence type="ECO:0000256" key="1">
    <source>
        <dbReference type="ARBA" id="ARBA00022857"/>
    </source>
</evidence>
<protein>
    <submittedName>
        <fullName evidence="2">Retinol dehydrogenase 5</fullName>
    </submittedName>
</protein>
<dbReference type="GO" id="GO:0008202">
    <property type="term" value="P:steroid metabolic process"/>
    <property type="evidence" value="ECO:0007669"/>
    <property type="project" value="TreeGrafter"/>
</dbReference>
<proteinExistence type="predicted"/>
<dbReference type="GO" id="GO:0016491">
    <property type="term" value="F:oxidoreductase activity"/>
    <property type="evidence" value="ECO:0007669"/>
    <property type="project" value="TreeGrafter"/>
</dbReference>
<dbReference type="EMBL" id="JAAAIL010000334">
    <property type="protein sequence ID" value="KAG0276817.1"/>
    <property type="molecule type" value="Genomic_DNA"/>
</dbReference>
<organism evidence="2 3">
    <name type="scientific">Linnemannia exigua</name>
    <dbReference type="NCBI Taxonomy" id="604196"/>
    <lineage>
        <taxon>Eukaryota</taxon>
        <taxon>Fungi</taxon>
        <taxon>Fungi incertae sedis</taxon>
        <taxon>Mucoromycota</taxon>
        <taxon>Mortierellomycotina</taxon>
        <taxon>Mortierellomycetes</taxon>
        <taxon>Mortierellales</taxon>
        <taxon>Mortierellaceae</taxon>
        <taxon>Linnemannia</taxon>
    </lineage>
</organism>
<dbReference type="AlphaFoldDB" id="A0AAD4DFJ5"/>
<keyword evidence="3" id="KW-1185">Reference proteome</keyword>
<accession>A0AAD4DFJ5</accession>
<dbReference type="PANTHER" id="PTHR43313">
    <property type="entry name" value="SHORT-CHAIN DEHYDROGENASE/REDUCTASE FAMILY 9C"/>
    <property type="match status" value="1"/>
</dbReference>
<dbReference type="InterPro" id="IPR020904">
    <property type="entry name" value="Sc_DH/Rdtase_CS"/>
</dbReference>
<keyword evidence="1" id="KW-0521">NADP</keyword>
<gene>
    <name evidence="2" type="primary">RDH5_3</name>
    <name evidence="2" type="ORF">BGZ95_006997</name>
</gene>
<dbReference type="InterPro" id="IPR036291">
    <property type="entry name" value="NAD(P)-bd_dom_sf"/>
</dbReference>
<evidence type="ECO:0000313" key="2">
    <source>
        <dbReference type="EMBL" id="KAG0276817.1"/>
    </source>
</evidence>
<dbReference type="Proteomes" id="UP001194580">
    <property type="component" value="Unassembled WGS sequence"/>
</dbReference>
<comment type="caution">
    <text evidence="2">The sequence shown here is derived from an EMBL/GenBank/DDBJ whole genome shotgun (WGS) entry which is preliminary data.</text>
</comment>
<dbReference type="PRINTS" id="PR00081">
    <property type="entry name" value="GDHRDH"/>
</dbReference>
<dbReference type="SUPFAM" id="SSF51735">
    <property type="entry name" value="NAD(P)-binding Rossmann-fold domains"/>
    <property type="match status" value="1"/>
</dbReference>
<evidence type="ECO:0000313" key="3">
    <source>
        <dbReference type="Proteomes" id="UP001194580"/>
    </source>
</evidence>
<dbReference type="InterPro" id="IPR002347">
    <property type="entry name" value="SDR_fam"/>
</dbReference>